<dbReference type="GO" id="GO:0003677">
    <property type="term" value="F:DNA binding"/>
    <property type="evidence" value="ECO:0007669"/>
    <property type="project" value="InterPro"/>
</dbReference>
<dbReference type="OrthoDB" id="9807790at2"/>
<keyword evidence="2 4" id="KW-0547">Nucleotide-binding</keyword>
<keyword evidence="8" id="KW-1185">Reference proteome</keyword>
<keyword evidence="5" id="KW-0812">Transmembrane</keyword>
<dbReference type="SUPFAM" id="SSF52540">
    <property type="entry name" value="P-loop containing nucleoside triphosphate hydrolases"/>
    <property type="match status" value="3"/>
</dbReference>
<dbReference type="EMBL" id="FOMG01000020">
    <property type="protein sequence ID" value="SFD11099.1"/>
    <property type="molecule type" value="Genomic_DNA"/>
</dbReference>
<dbReference type="PROSITE" id="PS50901">
    <property type="entry name" value="FTSK"/>
    <property type="match status" value="2"/>
</dbReference>
<dbReference type="NCBIfam" id="TIGR03928">
    <property type="entry name" value="T7_EssCb_Firm"/>
    <property type="match status" value="1"/>
</dbReference>
<dbReference type="GO" id="GO:0016020">
    <property type="term" value="C:membrane"/>
    <property type="evidence" value="ECO:0007669"/>
    <property type="project" value="UniProtKB-SubCell"/>
</dbReference>
<keyword evidence="3 4" id="KW-0067">ATP-binding</keyword>
<feature type="binding site" evidence="4">
    <location>
        <begin position="1003"/>
        <end position="1010"/>
    </location>
    <ligand>
        <name>ATP</name>
        <dbReference type="ChEBI" id="CHEBI:30616"/>
    </ligand>
</feature>
<organism evidence="7 8">
    <name type="scientific">Clostridium uliginosum</name>
    <dbReference type="NCBI Taxonomy" id="119641"/>
    <lineage>
        <taxon>Bacteria</taxon>
        <taxon>Bacillati</taxon>
        <taxon>Bacillota</taxon>
        <taxon>Clostridia</taxon>
        <taxon>Eubacteriales</taxon>
        <taxon>Clostridiaceae</taxon>
        <taxon>Clostridium</taxon>
    </lineage>
</organism>
<dbReference type="CDD" id="cd01127">
    <property type="entry name" value="TrwB_TraG_TraD_VirD4"/>
    <property type="match status" value="1"/>
</dbReference>
<dbReference type="STRING" id="119641.SAMN05421842_12025"/>
<dbReference type="Proteomes" id="UP000199263">
    <property type="component" value="Unassembled WGS sequence"/>
</dbReference>
<dbReference type="PANTHER" id="PTHR22683">
    <property type="entry name" value="SPORULATION PROTEIN RELATED"/>
    <property type="match status" value="1"/>
</dbReference>
<keyword evidence="5" id="KW-1133">Transmembrane helix</keyword>
<name>A0A1I1PMJ3_9CLOT</name>
<sequence length="1479" mass="170124">MYYKNSILIFEDDAIKEVPCDKKVYITNDFKVGNNNNHMGYIECDEVNKKATVIMRNSEKIELDSYQKKAFKENESILIMYFINTRKRISTKYKNALRIGDFKNSDIYLTKSSNLNVTIEKGKLYFSVESEVYLNGKRCSNNPENLVEGDLIFVGNIKINYYENSLIIEGGREFYKTLLNEIDLNEEKSEDFPKYKRSPRIFKEVPTDKISFKKPPTKSEHKKGQLAKLIVPPIVMLILTIVISFIMPRGIYIIMSIAATSMSTVFGITSYINDKKETSRKNKLREEVYTKYLLDLRKTLNNLRKKQIESLRYHNPNLNEITKMTEFYNSRIYERNNNDDDFLNICIGKSDIEPSYQMSFANDAIEIEKDPLVENAEKVFREFNIIKDMPLSIDLKKAHLGIVGEKKYVHEQLNLIFTQLTFFQSYHDIEIILLSNEDYKEQFKWLSWYPHFKIKSINVTGIIDTERVRDQVLGNISKIIKDRKIKQEEEKKEGVFLPHYIFIIDEPKLVINHSIMEYLQEKESKLGFSIIYTTNLKANLPENIKSIFTIDNYQEGTLILNEGILVNKKIKLNHVDIDISFLSRRLACLEHIKGMSNKIPDSITFFDMYKVSQAKELNVKQRWDKNLAYKTLAVPLGVRGKDDYVYLNLHEKAHGPHGLIAGTTGSGKSEIIQSYILSLAVNFHPYEVGFLLIDYKGGGMAGLFKNLPHLLGTITNLDGSGSMRAMASIKSELSRRQQIFSRYGVNHINQYNKLFRNGESDEPMPHLFLISDEFAELKKEQPDFMSELVSAARIGRSLGIHLILATQKPSGVVDDQIWSNSRFKLALKVQNQSDSNEVIKTPDAANITQPGRAYLQVGNNEIYELFQSAWSGATYENDDDNKEFIDNRVYIINSLGQSELLNEDLSEVTDESKVSETELDVTINYMQDLFKQLNLKNVKKPWLPPLEEKIVSPHIIFEEIQDVSNIEKLSLSAEIGIVDIPENQLQAEYIIDFSKDGNCAIFASTGFGKTITLTTIIFTLAFKNSPKNLQLFILDFGNSALIPMKDLPHTRDYIKFDDSEKFFKLIHLIEKEIKNRKLLLGEKSVANFSMYNEVSEEKLPALFIIIDNYDVIKEFGLEAEDFIQKVTRDGAGLGIYTIVTASRQGAIKYSIFNNFKNKIAHYLFDETEINSLIGRSIYKLYDIPGKAMVKLENPNIMQVYSSVDFEDDIDYTNGVIDMIERFNELYTGDKLEGIRMLPEVLKISHLKELTNDKDMEKKIPIGLDAENVTSQFIELNGGVRLIIGPQQSGKTNLIKLIIELKGNIETYVFDSEFGDLYQSKEYVNQYITESEEAKIFLNNMIEITNKRRSDFEEYRSKETGIAQKIYFNSLSPVMVLIEDLDNFIEILKNTRVSSVEKILEDSMNVGVTFIGTTQSSKFKGYDEVTKMFKNTINAVILDTPNEQTILNVPRVKKQKLPIDFAYMLNKGEVELIKIPKSYN</sequence>
<feature type="domain" description="FtsK" evidence="6">
    <location>
        <begin position="642"/>
        <end position="836"/>
    </location>
</feature>
<gene>
    <name evidence="7" type="ORF">SAMN05421842_12025</name>
</gene>
<reference evidence="7 8" key="1">
    <citation type="submission" date="2016-10" db="EMBL/GenBank/DDBJ databases">
        <authorList>
            <person name="de Groot N.N."/>
        </authorList>
    </citation>
    <scope>NUCLEOTIDE SEQUENCE [LARGE SCALE GENOMIC DNA]</scope>
    <source>
        <strain evidence="7 8">DSM 12992</strain>
    </source>
</reference>
<evidence type="ECO:0000256" key="3">
    <source>
        <dbReference type="ARBA" id="ARBA00022840"/>
    </source>
</evidence>
<evidence type="ECO:0000256" key="5">
    <source>
        <dbReference type="SAM" id="Phobius"/>
    </source>
</evidence>
<dbReference type="PANTHER" id="PTHR22683:SF1">
    <property type="entry name" value="TYPE VII SECRETION SYSTEM PROTEIN ESSC"/>
    <property type="match status" value="1"/>
</dbReference>
<evidence type="ECO:0000256" key="4">
    <source>
        <dbReference type="PROSITE-ProRule" id="PRU00289"/>
    </source>
</evidence>
<keyword evidence="1" id="KW-0677">Repeat</keyword>
<evidence type="ECO:0000313" key="8">
    <source>
        <dbReference type="Proteomes" id="UP000199263"/>
    </source>
</evidence>
<feature type="transmembrane region" description="Helical" evidence="5">
    <location>
        <begin position="252"/>
        <end position="273"/>
    </location>
</feature>
<accession>A0A1I1PMJ3</accession>
<dbReference type="RefSeq" id="WP_090092350.1">
    <property type="nucleotide sequence ID" value="NZ_FOMG01000020.1"/>
</dbReference>
<evidence type="ECO:0000259" key="6">
    <source>
        <dbReference type="PROSITE" id="PS50901"/>
    </source>
</evidence>
<evidence type="ECO:0000256" key="2">
    <source>
        <dbReference type="ARBA" id="ARBA00022741"/>
    </source>
</evidence>
<dbReference type="InterPro" id="IPR002543">
    <property type="entry name" value="FtsK_dom"/>
</dbReference>
<evidence type="ECO:0000256" key="1">
    <source>
        <dbReference type="ARBA" id="ARBA00022737"/>
    </source>
</evidence>
<feature type="binding site" evidence="4">
    <location>
        <begin position="662"/>
        <end position="669"/>
    </location>
    <ligand>
        <name>ATP</name>
        <dbReference type="ChEBI" id="CHEBI:30616"/>
    </ligand>
</feature>
<feature type="transmembrane region" description="Helical" evidence="5">
    <location>
        <begin position="226"/>
        <end position="246"/>
    </location>
</feature>
<dbReference type="Gene3D" id="3.40.50.300">
    <property type="entry name" value="P-loop containing nucleotide triphosphate hydrolases"/>
    <property type="match status" value="3"/>
</dbReference>
<dbReference type="InterPro" id="IPR023839">
    <property type="entry name" value="Firmicutes_EssC_C"/>
</dbReference>
<dbReference type="InterPro" id="IPR050206">
    <property type="entry name" value="FtsK/SpoIIIE/SftA"/>
</dbReference>
<dbReference type="GO" id="GO:0005524">
    <property type="term" value="F:ATP binding"/>
    <property type="evidence" value="ECO:0007669"/>
    <property type="project" value="UniProtKB-UniRule"/>
</dbReference>
<dbReference type="InterPro" id="IPR027417">
    <property type="entry name" value="P-loop_NTPase"/>
</dbReference>
<proteinExistence type="predicted"/>
<dbReference type="Pfam" id="PF01580">
    <property type="entry name" value="FtsK_SpoIIIE"/>
    <property type="match status" value="2"/>
</dbReference>
<protein>
    <submittedName>
        <fullName evidence="7">DNA segregation ATPase FtsK/SpoIIIE, S-DNA-T family</fullName>
    </submittedName>
</protein>
<evidence type="ECO:0000313" key="7">
    <source>
        <dbReference type="EMBL" id="SFD11099.1"/>
    </source>
</evidence>
<feature type="domain" description="FtsK" evidence="6">
    <location>
        <begin position="986"/>
        <end position="1170"/>
    </location>
</feature>
<keyword evidence="5" id="KW-0472">Membrane</keyword>